<organism evidence="3 4">
    <name type="scientific">Mycobacterium kiyosense</name>
    <dbReference type="NCBI Taxonomy" id="2871094"/>
    <lineage>
        <taxon>Bacteria</taxon>
        <taxon>Bacillati</taxon>
        <taxon>Actinomycetota</taxon>
        <taxon>Actinomycetes</taxon>
        <taxon>Mycobacteriales</taxon>
        <taxon>Mycobacteriaceae</taxon>
        <taxon>Mycobacterium</taxon>
    </lineage>
</organism>
<dbReference type="Pfam" id="PF00296">
    <property type="entry name" value="Bac_luciferase"/>
    <property type="match status" value="1"/>
</dbReference>
<evidence type="ECO:0000256" key="1">
    <source>
        <dbReference type="ARBA" id="ARBA00023002"/>
    </source>
</evidence>
<dbReference type="Gene3D" id="3.20.20.30">
    <property type="entry name" value="Luciferase-like domain"/>
    <property type="match status" value="1"/>
</dbReference>
<accession>A0AA37Q5Q1</accession>
<dbReference type="SUPFAM" id="SSF51679">
    <property type="entry name" value="Bacterial luciferase-like"/>
    <property type="match status" value="1"/>
</dbReference>
<name>A0AA37Q5Q1_9MYCO</name>
<dbReference type="InterPro" id="IPR011251">
    <property type="entry name" value="Luciferase-like_dom"/>
</dbReference>
<sequence length="403" mass="44136">MLSVVQITRAKGVRLSSKTVKFGLFGNEFPPMEAALESFKRAEAQGWEFLDLPDQIMSTHPQGMLTPPVPAADPSAPTSFYADAWFGSMEMCAAAAVLTQDIEILLAVIDPLRRSPAVMAQEMMTLQHMSKGRMTFAIGAGEEKQFKPFGEVRSKPFSRLEEAAAIWKTLWESGAAPVSRDSEFWPLRDAIFPIPMWEGGPPQLLFVGGGPRIQRLAGTVGNGWLTFLPGGAGNDYAWLADYIGGIKAFAEKEGRDPEALRFNAQVITVLAEDDKTAWELARQPNPGWIAITCASIDSSKTWEKWGFENPLGDFNWAQDINPMLASPQRVAEMTAKIPDQVTDFALVWGGPERVAGRVQEMIDAGINEVSFFNMAASADPEYGAHWSHQISQVIKLLGGEGLS</sequence>
<dbReference type="GO" id="GO:0016705">
    <property type="term" value="F:oxidoreductase activity, acting on paired donors, with incorporation or reduction of molecular oxygen"/>
    <property type="evidence" value="ECO:0007669"/>
    <property type="project" value="InterPro"/>
</dbReference>
<dbReference type="InterPro" id="IPR036661">
    <property type="entry name" value="Luciferase-like_sf"/>
</dbReference>
<evidence type="ECO:0000259" key="2">
    <source>
        <dbReference type="Pfam" id="PF00296"/>
    </source>
</evidence>
<dbReference type="InterPro" id="IPR050564">
    <property type="entry name" value="F420-G6PD/mer"/>
</dbReference>
<proteinExistence type="predicted"/>
<feature type="domain" description="Luciferase-like" evidence="2">
    <location>
        <begin position="82"/>
        <end position="367"/>
    </location>
</feature>
<protein>
    <recommendedName>
        <fullName evidence="2">Luciferase-like domain-containing protein</fullName>
    </recommendedName>
</protein>
<dbReference type="AlphaFoldDB" id="A0AA37Q5Q1"/>
<dbReference type="Proteomes" id="UP001165663">
    <property type="component" value="Unassembled WGS sequence"/>
</dbReference>
<reference evidence="3" key="1">
    <citation type="submission" date="2022-07" db="EMBL/GenBank/DDBJ databases">
        <title>Mycobacterium kiyosense sp. nov., scotochromogenic slow-glowing species isolated from respiratory specimens.</title>
        <authorList>
            <person name="Fukano H."/>
            <person name="Kazumi Y."/>
            <person name="Sakagami N."/>
            <person name="Ato M."/>
            <person name="Mitarai S."/>
            <person name="Hoshino Y."/>
        </authorList>
    </citation>
    <scope>NUCLEOTIDE SEQUENCE</scope>
    <source>
        <strain evidence="3">SRL2020-028</strain>
    </source>
</reference>
<keyword evidence="1" id="KW-0560">Oxidoreductase</keyword>
<evidence type="ECO:0000313" key="3">
    <source>
        <dbReference type="EMBL" id="GLB83399.1"/>
    </source>
</evidence>
<evidence type="ECO:0000313" key="4">
    <source>
        <dbReference type="Proteomes" id="UP001165663"/>
    </source>
</evidence>
<comment type="caution">
    <text evidence="3">The sequence shown here is derived from an EMBL/GenBank/DDBJ whole genome shotgun (WGS) entry which is preliminary data.</text>
</comment>
<dbReference type="PANTHER" id="PTHR43244">
    <property type="match status" value="1"/>
</dbReference>
<dbReference type="CDD" id="cd01097">
    <property type="entry name" value="Tetrahydromethanopterin_reductase"/>
    <property type="match status" value="1"/>
</dbReference>
<dbReference type="PANTHER" id="PTHR43244:SF1">
    <property type="entry name" value="5,10-METHYLENETETRAHYDROMETHANOPTERIN REDUCTASE"/>
    <property type="match status" value="1"/>
</dbReference>
<dbReference type="EMBL" id="BRXE01000025">
    <property type="protein sequence ID" value="GLB83399.1"/>
    <property type="molecule type" value="Genomic_DNA"/>
</dbReference>
<gene>
    <name evidence="3" type="ORF">SRL2020028_26550</name>
</gene>